<evidence type="ECO:0000256" key="2">
    <source>
        <dbReference type="ARBA" id="ARBA00012438"/>
    </source>
</evidence>
<organism evidence="12 13">
    <name type="scientific">Psychrobacillus glaciei</name>
    <dbReference type="NCBI Taxonomy" id="2283160"/>
    <lineage>
        <taxon>Bacteria</taxon>
        <taxon>Bacillati</taxon>
        <taxon>Bacillota</taxon>
        <taxon>Bacilli</taxon>
        <taxon>Bacillales</taxon>
        <taxon>Bacillaceae</taxon>
        <taxon>Psychrobacillus</taxon>
    </lineage>
</organism>
<dbReference type="Pfam" id="PF02518">
    <property type="entry name" value="HATPase_c"/>
    <property type="match status" value="1"/>
</dbReference>
<feature type="transmembrane region" description="Helical" evidence="9">
    <location>
        <begin position="96"/>
        <end position="113"/>
    </location>
</feature>
<accession>A0A5J6SK73</accession>
<keyword evidence="9" id="KW-1133">Transmembrane helix</keyword>
<keyword evidence="6 12" id="KW-0418">Kinase</keyword>
<evidence type="ECO:0000256" key="5">
    <source>
        <dbReference type="ARBA" id="ARBA00022741"/>
    </source>
</evidence>
<comment type="catalytic activity">
    <reaction evidence="1">
        <text>ATP + protein L-histidine = ADP + protein N-phospho-L-histidine.</text>
        <dbReference type="EC" id="2.7.13.3"/>
    </reaction>
</comment>
<dbReference type="GO" id="GO:0000155">
    <property type="term" value="F:phosphorelay sensor kinase activity"/>
    <property type="evidence" value="ECO:0007669"/>
    <property type="project" value="InterPro"/>
</dbReference>
<dbReference type="InterPro" id="IPR036890">
    <property type="entry name" value="HATPase_C_sf"/>
</dbReference>
<gene>
    <name evidence="12" type="ORF">PB01_02900</name>
</gene>
<keyword evidence="8" id="KW-0902">Two-component regulatory system</keyword>
<evidence type="ECO:0000256" key="8">
    <source>
        <dbReference type="ARBA" id="ARBA00023012"/>
    </source>
</evidence>
<keyword evidence="5" id="KW-0547">Nucleotide-binding</keyword>
<dbReference type="SUPFAM" id="SSF55874">
    <property type="entry name" value="ATPase domain of HSP90 chaperone/DNA topoisomerase II/histidine kinase"/>
    <property type="match status" value="1"/>
</dbReference>
<evidence type="ECO:0000256" key="7">
    <source>
        <dbReference type="ARBA" id="ARBA00022840"/>
    </source>
</evidence>
<dbReference type="Pfam" id="PF07730">
    <property type="entry name" value="HisKA_3"/>
    <property type="match status" value="1"/>
</dbReference>
<feature type="transmembrane region" description="Helical" evidence="9">
    <location>
        <begin position="29"/>
        <end position="46"/>
    </location>
</feature>
<dbReference type="OrthoDB" id="199946at2"/>
<evidence type="ECO:0000259" key="10">
    <source>
        <dbReference type="Pfam" id="PF02518"/>
    </source>
</evidence>
<keyword evidence="13" id="KW-1185">Reference proteome</keyword>
<dbReference type="Proteomes" id="UP000325517">
    <property type="component" value="Chromosome"/>
</dbReference>
<keyword evidence="9" id="KW-0812">Transmembrane</keyword>
<dbReference type="KEGG" id="psyo:PB01_02900"/>
<dbReference type="PANTHER" id="PTHR24421">
    <property type="entry name" value="NITRATE/NITRITE SENSOR PROTEIN NARX-RELATED"/>
    <property type="match status" value="1"/>
</dbReference>
<dbReference type="GO" id="GO:0016020">
    <property type="term" value="C:membrane"/>
    <property type="evidence" value="ECO:0007669"/>
    <property type="project" value="InterPro"/>
</dbReference>
<sequence>MRQFAIRFSAFTLLWLFFIFFAYNESSSLSLIITLFATSLTVHFFIPIVKKPLFLCLLGQLIIIFTLFWTSSFEYMLPLIALSLLEGAFHLQTRPLWVLVVVSFVLVLPSLIYTHTSYAISGLFVLFGIGCLFLNRYINETKEKRELYEELLGEYRSLKRTSLQQEEVVRLEERTRVARDIHDSVGHKLTALLMQLEMDSMTGNYPNIVELKKLARESLEETRHAVRQLKQEEITGIQSVILLIRKLESESHLLVRFITEKGALSIPLTNEQSITLYRMLQEALTNAMKHGASREVEVTLRQTSTRCLQFLVGNKVSSVTPIEMGFGLTNMKARVEELGGELRILRTEEHFQIEGSFPLKEN</sequence>
<evidence type="ECO:0000313" key="13">
    <source>
        <dbReference type="Proteomes" id="UP000325517"/>
    </source>
</evidence>
<proteinExistence type="predicted"/>
<feature type="domain" description="Histidine kinase/HSP90-like ATPase" evidence="10">
    <location>
        <begin position="273"/>
        <end position="348"/>
    </location>
</feature>
<dbReference type="Gene3D" id="1.20.5.1930">
    <property type="match status" value="1"/>
</dbReference>
<evidence type="ECO:0000256" key="3">
    <source>
        <dbReference type="ARBA" id="ARBA00022553"/>
    </source>
</evidence>
<dbReference type="PANTHER" id="PTHR24421:SF10">
    <property type="entry name" value="NITRATE_NITRITE SENSOR PROTEIN NARQ"/>
    <property type="match status" value="1"/>
</dbReference>
<reference evidence="12 13" key="1">
    <citation type="submission" date="2018-07" db="EMBL/GenBank/DDBJ databases">
        <title>Complete genome sequence of Psychrobacillus sp. PB01, isolated from iceberg, and comparative genome analysis of Psychrobacillus strains.</title>
        <authorList>
            <person name="Lee P.C."/>
        </authorList>
    </citation>
    <scope>NUCLEOTIDE SEQUENCE [LARGE SCALE GENOMIC DNA]</scope>
    <source>
        <strain evidence="12 13">PB01</strain>
    </source>
</reference>
<evidence type="ECO:0000256" key="4">
    <source>
        <dbReference type="ARBA" id="ARBA00022679"/>
    </source>
</evidence>
<dbReference type="GO" id="GO:0046983">
    <property type="term" value="F:protein dimerization activity"/>
    <property type="evidence" value="ECO:0007669"/>
    <property type="project" value="InterPro"/>
</dbReference>
<name>A0A5J6SK73_9BACI</name>
<dbReference type="GO" id="GO:0005524">
    <property type="term" value="F:ATP binding"/>
    <property type="evidence" value="ECO:0007669"/>
    <property type="project" value="UniProtKB-KW"/>
</dbReference>
<keyword evidence="9" id="KW-0472">Membrane</keyword>
<evidence type="ECO:0000313" key="12">
    <source>
        <dbReference type="EMBL" id="QFF97843.1"/>
    </source>
</evidence>
<dbReference type="InterPro" id="IPR050482">
    <property type="entry name" value="Sensor_HK_TwoCompSys"/>
</dbReference>
<feature type="domain" description="Signal transduction histidine kinase subgroup 3 dimerisation and phosphoacceptor" evidence="11">
    <location>
        <begin position="173"/>
        <end position="232"/>
    </location>
</feature>
<evidence type="ECO:0000256" key="1">
    <source>
        <dbReference type="ARBA" id="ARBA00000085"/>
    </source>
</evidence>
<dbReference type="Gene3D" id="3.30.565.10">
    <property type="entry name" value="Histidine kinase-like ATPase, C-terminal domain"/>
    <property type="match status" value="1"/>
</dbReference>
<feature type="transmembrane region" description="Helical" evidence="9">
    <location>
        <begin position="119"/>
        <end position="138"/>
    </location>
</feature>
<protein>
    <recommendedName>
        <fullName evidence="2">histidine kinase</fullName>
        <ecNumber evidence="2">2.7.13.3</ecNumber>
    </recommendedName>
</protein>
<evidence type="ECO:0000259" key="11">
    <source>
        <dbReference type="Pfam" id="PF07730"/>
    </source>
</evidence>
<feature type="transmembrane region" description="Helical" evidence="9">
    <location>
        <begin position="5"/>
        <end position="23"/>
    </location>
</feature>
<evidence type="ECO:0000256" key="6">
    <source>
        <dbReference type="ARBA" id="ARBA00022777"/>
    </source>
</evidence>
<dbReference type="EMBL" id="CP031223">
    <property type="protein sequence ID" value="QFF97843.1"/>
    <property type="molecule type" value="Genomic_DNA"/>
</dbReference>
<keyword evidence="7" id="KW-0067">ATP-binding</keyword>
<dbReference type="EC" id="2.7.13.3" evidence="2"/>
<dbReference type="AlphaFoldDB" id="A0A5J6SK73"/>
<keyword evidence="4" id="KW-0808">Transferase</keyword>
<evidence type="ECO:0000256" key="9">
    <source>
        <dbReference type="SAM" id="Phobius"/>
    </source>
</evidence>
<dbReference type="InterPro" id="IPR003594">
    <property type="entry name" value="HATPase_dom"/>
</dbReference>
<dbReference type="CDD" id="cd16917">
    <property type="entry name" value="HATPase_UhpB-NarQ-NarX-like"/>
    <property type="match status" value="1"/>
</dbReference>
<dbReference type="InterPro" id="IPR011712">
    <property type="entry name" value="Sig_transdc_His_kin_sub3_dim/P"/>
</dbReference>
<keyword evidence="3" id="KW-0597">Phosphoprotein</keyword>
<dbReference type="RefSeq" id="WP_151698784.1">
    <property type="nucleotide sequence ID" value="NZ_CP031223.1"/>
</dbReference>